<protein>
    <submittedName>
        <fullName evidence="2">Uncharacterized protein LOC106543276</fullName>
    </submittedName>
</protein>
<accession>A0A6I9XVQ9</accession>
<dbReference type="AlphaFoldDB" id="A0A6I9XVQ9"/>
<proteinExistence type="predicted"/>
<gene>
    <name evidence="2" type="primary">LOC106543276</name>
</gene>
<evidence type="ECO:0000313" key="1">
    <source>
        <dbReference type="Proteomes" id="UP000504617"/>
    </source>
</evidence>
<dbReference type="OrthoDB" id="10518902at2759"/>
<sequence>MATTTLPIDKMAAAVFLHPKQCPRGPKWQKELPPGYPHSKPAPEIPKCETSLPVATTLPGDCLWYPARYILNHKLLHSLKHLNKAREDQLNRSFSPADSDSTNKFKLKQKVTQQCLFMLSPTCSPLLQQLALAMDYLLFTQVEVYLAMEVNLPSPMESWGHLATKEESAGRGSSPDRQPTIHLMNFGATAWSRMYPHPTPEKSRDSTTAAANTAPCLATPRLAPLPLTGATTIPQGASLPSAPWGPLVLQPRRAAFRGGGLSTLTHS</sequence>
<keyword evidence="1" id="KW-1185">Reference proteome</keyword>
<reference evidence="2" key="1">
    <citation type="submission" date="2025-08" db="UniProtKB">
        <authorList>
            <consortium name="RefSeq"/>
        </authorList>
    </citation>
    <scope>IDENTIFICATION</scope>
    <source>
        <tissue evidence="2">Skeletal muscle</tissue>
    </source>
</reference>
<dbReference type="KEGG" id="tsr:106543276"/>
<evidence type="ECO:0000313" key="2">
    <source>
        <dbReference type="RefSeq" id="XP_013914728.1"/>
    </source>
</evidence>
<dbReference type="GeneID" id="106543276"/>
<name>A0A6I9XVQ9_9SAUR</name>
<organism evidence="1 2">
    <name type="scientific">Thamnophis sirtalis</name>
    <dbReference type="NCBI Taxonomy" id="35019"/>
    <lineage>
        <taxon>Eukaryota</taxon>
        <taxon>Metazoa</taxon>
        <taxon>Chordata</taxon>
        <taxon>Craniata</taxon>
        <taxon>Vertebrata</taxon>
        <taxon>Euteleostomi</taxon>
        <taxon>Lepidosauria</taxon>
        <taxon>Squamata</taxon>
        <taxon>Bifurcata</taxon>
        <taxon>Unidentata</taxon>
        <taxon>Episquamata</taxon>
        <taxon>Toxicofera</taxon>
        <taxon>Serpentes</taxon>
        <taxon>Colubroidea</taxon>
        <taxon>Colubridae</taxon>
        <taxon>Natricinae</taxon>
        <taxon>Thamnophis</taxon>
    </lineage>
</organism>
<dbReference type="RefSeq" id="XP_013914728.1">
    <property type="nucleotide sequence ID" value="XM_014059253.1"/>
</dbReference>
<dbReference type="Proteomes" id="UP000504617">
    <property type="component" value="Unplaced"/>
</dbReference>